<reference evidence="2" key="1">
    <citation type="submission" date="2019-12" db="EMBL/GenBank/DDBJ databases">
        <title>An insight into the sialome of adult female Ixodes ricinus ticks feeding for 6 days.</title>
        <authorList>
            <person name="Perner J."/>
            <person name="Ribeiro J.M.C."/>
        </authorList>
    </citation>
    <scope>NUCLEOTIDE SEQUENCE</scope>
    <source>
        <strain evidence="2">Semi-engorged</strain>
        <tissue evidence="2">Salivary glands</tissue>
    </source>
</reference>
<organism evidence="2">
    <name type="scientific">Ixodes ricinus</name>
    <name type="common">Common tick</name>
    <name type="synonym">Acarus ricinus</name>
    <dbReference type="NCBI Taxonomy" id="34613"/>
    <lineage>
        <taxon>Eukaryota</taxon>
        <taxon>Metazoa</taxon>
        <taxon>Ecdysozoa</taxon>
        <taxon>Arthropoda</taxon>
        <taxon>Chelicerata</taxon>
        <taxon>Arachnida</taxon>
        <taxon>Acari</taxon>
        <taxon>Parasitiformes</taxon>
        <taxon>Ixodida</taxon>
        <taxon>Ixodoidea</taxon>
        <taxon>Ixodidae</taxon>
        <taxon>Ixodinae</taxon>
        <taxon>Ixodes</taxon>
    </lineage>
</organism>
<proteinExistence type="predicted"/>
<keyword evidence="1" id="KW-0732">Signal</keyword>
<feature type="chain" id="PRO_5025392575" evidence="1">
    <location>
        <begin position="18"/>
        <end position="217"/>
    </location>
</feature>
<protein>
    <submittedName>
        <fullName evidence="2">Putative conserved secreted protein</fullName>
    </submittedName>
</protein>
<accession>A0A6B0V3S2</accession>
<name>A0A6B0V3S2_IXORI</name>
<dbReference type="Gene3D" id="3.15.10.50">
    <property type="match status" value="1"/>
</dbReference>
<feature type="signal peptide" evidence="1">
    <location>
        <begin position="1"/>
        <end position="17"/>
    </location>
</feature>
<evidence type="ECO:0000313" key="2">
    <source>
        <dbReference type="EMBL" id="MXU96464.1"/>
    </source>
</evidence>
<dbReference type="AlphaFoldDB" id="A0A6B0V3S2"/>
<dbReference type="InterPro" id="IPR038602">
    <property type="entry name" value="Mite_allergen_7_sf"/>
</dbReference>
<dbReference type="EMBL" id="GIFC01014381">
    <property type="protein sequence ID" value="MXU96464.1"/>
    <property type="molecule type" value="Transcribed_RNA"/>
</dbReference>
<evidence type="ECO:0000256" key="1">
    <source>
        <dbReference type="SAM" id="SignalP"/>
    </source>
</evidence>
<sequence length="217" mass="24141">MGPTKLLFILAFHYGAADSPAFDMNGHQPQQFFDRFLQAIVAQYELDPMEQEFSYTVEAVLGTTKVYLYKATLLGLGTAHRKSENYIWTNTSGTCLKINMAVQNVTITILANVTVNTIFFFKGTATIKLEANVDFIEAQVDIKENNVKLEVGSLDILGVEAVDVKASHIGGDNWVFTTAGGTLASYVTSFFRDDMKNKLRVSLETKLEELSQYLLVD</sequence>